<dbReference type="GO" id="GO:0005741">
    <property type="term" value="C:mitochondrial outer membrane"/>
    <property type="evidence" value="ECO:0007669"/>
    <property type="project" value="TreeGrafter"/>
</dbReference>
<dbReference type="Pfam" id="PF01494">
    <property type="entry name" value="FAD_binding_3"/>
    <property type="match status" value="2"/>
</dbReference>
<feature type="domain" description="FAD-binding" evidence="12">
    <location>
        <begin position="10"/>
        <end position="179"/>
    </location>
</feature>
<evidence type="ECO:0000256" key="11">
    <source>
        <dbReference type="SAM" id="Phobius"/>
    </source>
</evidence>
<keyword evidence="14" id="KW-1185">Reference proteome</keyword>
<evidence type="ECO:0000256" key="9">
    <source>
        <dbReference type="ARBA" id="ARBA00047818"/>
    </source>
</evidence>
<comment type="function">
    <text evidence="10">Catalyzes the hydroxylation of L-kynurenine (L-Kyn) to form 3-hydroxy-L-kynurenine (L-3OHKyn). Required for synthesis of quinolinic acid.</text>
</comment>
<dbReference type="PRINTS" id="PR00420">
    <property type="entry name" value="RNGMNOXGNASE"/>
</dbReference>
<keyword evidence="10 11" id="KW-0472">Membrane</keyword>
<dbReference type="GO" id="GO:0004502">
    <property type="term" value="F:kynurenine 3-monooxygenase activity"/>
    <property type="evidence" value="ECO:0007669"/>
    <property type="project" value="UniProtKB-UniRule"/>
</dbReference>
<dbReference type="PANTHER" id="PTHR46028">
    <property type="entry name" value="KYNURENINE 3-MONOOXYGENASE"/>
    <property type="match status" value="1"/>
</dbReference>
<dbReference type="InterPro" id="IPR002938">
    <property type="entry name" value="FAD-bd"/>
</dbReference>
<evidence type="ECO:0000256" key="1">
    <source>
        <dbReference type="ARBA" id="ARBA00001974"/>
    </source>
</evidence>
<evidence type="ECO:0000256" key="4">
    <source>
        <dbReference type="ARBA" id="ARBA00022827"/>
    </source>
</evidence>
<dbReference type="EMBL" id="KQ414596">
    <property type="protein sequence ID" value="KOC69938.1"/>
    <property type="molecule type" value="Genomic_DNA"/>
</dbReference>
<gene>
    <name evidence="13" type="ORF">WH47_08199</name>
</gene>
<feature type="domain" description="FAD-binding" evidence="12">
    <location>
        <begin position="285"/>
        <end position="340"/>
    </location>
</feature>
<sequence length="465" mass="53460">MAVVDRKSRISIVGGGLVGSLAGCFFAKRGHSVSIYEYRTDIRVEDFRGQSIDLALSVRGREALRAIGLEEALIDRHGIAMRGRMIHNKDGTLKEILYDSVKGNCIYSVSRRYLNVVLLNAAEKYPNVSLHFNKKVVDADLDIGKMKILDTKTQTIEEAETDLIIGADGAYSTVRRIMAKKPLFNCSQTYIEHGYVELFVPIGKNNEYAMSGEHLHIWPREEFMMIALPNDDNTFTGNIFAPFSILDKLKTPQQLLNFYAKQFPDLLEFMGREKLVNDYFEREPKTLISIKARSKFSFNAFQCKPYHFGKTTLIVGDAAHAMVPFYAQGMNAGFEDILLLDDLMERYNSDFSKVLPKFTELRSDDAHAICDLAMYNYIEMRDLVTRKSFLLRKHLDTFLHRQIPNTWIPLYSTVHFSRMKFRDCIANREWQDKILRRIAWCTVFLIIALLMAPLLEVYTTKGVLY</sequence>
<dbReference type="PANTHER" id="PTHR46028:SF2">
    <property type="entry name" value="KYNURENINE 3-MONOOXYGENASE"/>
    <property type="match status" value="1"/>
</dbReference>
<evidence type="ECO:0000256" key="5">
    <source>
        <dbReference type="ARBA" id="ARBA00022857"/>
    </source>
</evidence>
<proteinExistence type="inferred from homology"/>
<comment type="similarity">
    <text evidence="10">Belongs to the aromatic-ring hydroxylase family. KMO subfamily.</text>
</comment>
<dbReference type="UniPathway" id="UPA00253">
    <property type="reaction ID" value="UER00328"/>
</dbReference>
<dbReference type="STRING" id="597456.A0A0L7RGJ7"/>
<dbReference type="GO" id="GO:0071949">
    <property type="term" value="F:FAD binding"/>
    <property type="evidence" value="ECO:0007669"/>
    <property type="project" value="InterPro"/>
</dbReference>
<evidence type="ECO:0000256" key="2">
    <source>
        <dbReference type="ARBA" id="ARBA00022630"/>
    </source>
</evidence>
<keyword evidence="2 10" id="KW-0285">Flavoprotein</keyword>
<comment type="subcellular location">
    <subcellularLocation>
        <location evidence="10">Mitochondrion</location>
    </subcellularLocation>
    <subcellularLocation>
        <location evidence="10">Membrane</location>
        <topology evidence="10">Multi-pass membrane protein</topology>
    </subcellularLocation>
</comment>
<evidence type="ECO:0000256" key="7">
    <source>
        <dbReference type="ARBA" id="ARBA00023033"/>
    </source>
</evidence>
<keyword evidence="11" id="KW-1133">Transmembrane helix</keyword>
<evidence type="ECO:0000313" key="14">
    <source>
        <dbReference type="Proteomes" id="UP000053825"/>
    </source>
</evidence>
<keyword evidence="6 10" id="KW-0560">Oxidoreductase</keyword>
<accession>A0A0L7RGJ7</accession>
<dbReference type="GO" id="GO:0070189">
    <property type="term" value="P:kynurenine metabolic process"/>
    <property type="evidence" value="ECO:0007669"/>
    <property type="project" value="TreeGrafter"/>
</dbReference>
<dbReference type="InterPro" id="IPR036188">
    <property type="entry name" value="FAD/NAD-bd_sf"/>
</dbReference>
<evidence type="ECO:0000259" key="12">
    <source>
        <dbReference type="Pfam" id="PF01494"/>
    </source>
</evidence>
<dbReference type="GO" id="GO:0034354">
    <property type="term" value="P:'de novo' NAD+ biosynthetic process from L-tryptophan"/>
    <property type="evidence" value="ECO:0007669"/>
    <property type="project" value="UniProtKB-UniRule"/>
</dbReference>
<evidence type="ECO:0000313" key="13">
    <source>
        <dbReference type="EMBL" id="KOC69938.1"/>
    </source>
</evidence>
<dbReference type="SUPFAM" id="SSF51905">
    <property type="entry name" value="FAD/NAD(P)-binding domain"/>
    <property type="match status" value="1"/>
</dbReference>
<protein>
    <recommendedName>
        <fullName evidence="10">Kynurenine 3-monooxygenase</fullName>
        <ecNumber evidence="10">1.14.13.9</ecNumber>
    </recommendedName>
    <alternativeName>
        <fullName evidence="10">Kynurenine 3-hydroxylase</fullName>
    </alternativeName>
</protein>
<dbReference type="Gene3D" id="3.50.50.60">
    <property type="entry name" value="FAD/NAD(P)-binding domain"/>
    <property type="match status" value="1"/>
</dbReference>
<comment type="catalytic activity">
    <reaction evidence="9 10">
        <text>L-kynurenine + NADPH + O2 + H(+) = 3-hydroxy-L-kynurenine + NADP(+) + H2O</text>
        <dbReference type="Rhea" id="RHEA:20545"/>
        <dbReference type="ChEBI" id="CHEBI:15377"/>
        <dbReference type="ChEBI" id="CHEBI:15378"/>
        <dbReference type="ChEBI" id="CHEBI:15379"/>
        <dbReference type="ChEBI" id="CHEBI:57783"/>
        <dbReference type="ChEBI" id="CHEBI:57959"/>
        <dbReference type="ChEBI" id="CHEBI:58125"/>
        <dbReference type="ChEBI" id="CHEBI:58349"/>
        <dbReference type="EC" id="1.14.13.9"/>
    </reaction>
</comment>
<dbReference type="HAMAP" id="MF_01971">
    <property type="entry name" value="Kynurenine_monooxygenase"/>
    <property type="match status" value="1"/>
</dbReference>
<evidence type="ECO:0000256" key="3">
    <source>
        <dbReference type="ARBA" id="ARBA00022642"/>
    </source>
</evidence>
<evidence type="ECO:0000256" key="8">
    <source>
        <dbReference type="ARBA" id="ARBA00023128"/>
    </source>
</evidence>
<comment type="cofactor">
    <cofactor evidence="1 10">
        <name>FAD</name>
        <dbReference type="ChEBI" id="CHEBI:57692"/>
    </cofactor>
</comment>
<dbReference type="EC" id="1.14.13.9" evidence="10"/>
<dbReference type="Proteomes" id="UP000053825">
    <property type="component" value="Unassembled WGS sequence"/>
</dbReference>
<dbReference type="OrthoDB" id="10053569at2759"/>
<evidence type="ECO:0000256" key="6">
    <source>
        <dbReference type="ARBA" id="ARBA00023002"/>
    </source>
</evidence>
<dbReference type="FunFam" id="3.50.50.60:FF:000129">
    <property type="entry name" value="Kynurenine 3-monooxygenase"/>
    <property type="match status" value="1"/>
</dbReference>
<keyword evidence="5 10" id="KW-0521">NADP</keyword>
<dbReference type="GO" id="GO:0006569">
    <property type="term" value="P:L-tryptophan catabolic process"/>
    <property type="evidence" value="ECO:0007669"/>
    <property type="project" value="UniProtKB-UniRule"/>
</dbReference>
<keyword evidence="7 10" id="KW-0503">Monooxygenase</keyword>
<name>A0A0L7RGJ7_9HYME</name>
<comment type="pathway">
    <text evidence="10">Cofactor biosynthesis; NAD(+) biosynthesis; quinolinate from L-kynurenine: step 1/3.</text>
</comment>
<dbReference type="AlphaFoldDB" id="A0A0L7RGJ7"/>
<reference evidence="13 14" key="1">
    <citation type="submission" date="2015-07" db="EMBL/GenBank/DDBJ databases">
        <title>The genome of Habropoda laboriosa.</title>
        <authorList>
            <person name="Pan H."/>
            <person name="Kapheim K."/>
        </authorList>
    </citation>
    <scope>NUCLEOTIDE SEQUENCE [LARGE SCALE GENOMIC DNA]</scope>
    <source>
        <strain evidence="13">0110345459</strain>
    </source>
</reference>
<dbReference type="GO" id="GO:0019805">
    <property type="term" value="P:quinolinate biosynthetic process"/>
    <property type="evidence" value="ECO:0007669"/>
    <property type="project" value="UniProtKB-UniRule"/>
</dbReference>
<keyword evidence="3 10" id="KW-0662">Pyridine nucleotide biosynthesis</keyword>
<dbReference type="GO" id="GO:0043420">
    <property type="term" value="P:anthranilate metabolic process"/>
    <property type="evidence" value="ECO:0007669"/>
    <property type="project" value="UniProtKB-UniRule"/>
</dbReference>
<keyword evidence="11" id="KW-0812">Transmembrane</keyword>
<feature type="transmembrane region" description="Helical" evidence="11">
    <location>
        <begin position="438"/>
        <end position="455"/>
    </location>
</feature>
<dbReference type="InterPro" id="IPR027545">
    <property type="entry name" value="Kynurenine_monooxygenase"/>
</dbReference>
<keyword evidence="8 10" id="KW-0496">Mitochondrion</keyword>
<organism evidence="13 14">
    <name type="scientific">Habropoda laboriosa</name>
    <dbReference type="NCBI Taxonomy" id="597456"/>
    <lineage>
        <taxon>Eukaryota</taxon>
        <taxon>Metazoa</taxon>
        <taxon>Ecdysozoa</taxon>
        <taxon>Arthropoda</taxon>
        <taxon>Hexapoda</taxon>
        <taxon>Insecta</taxon>
        <taxon>Pterygota</taxon>
        <taxon>Neoptera</taxon>
        <taxon>Endopterygota</taxon>
        <taxon>Hymenoptera</taxon>
        <taxon>Apocrita</taxon>
        <taxon>Aculeata</taxon>
        <taxon>Apoidea</taxon>
        <taxon>Anthophila</taxon>
        <taxon>Apidae</taxon>
        <taxon>Habropoda</taxon>
    </lineage>
</organism>
<keyword evidence="4 10" id="KW-0274">FAD</keyword>
<evidence type="ECO:0000256" key="10">
    <source>
        <dbReference type="HAMAP-Rule" id="MF_03018"/>
    </source>
</evidence>
<dbReference type="PROSITE" id="PS51257">
    <property type="entry name" value="PROKAR_LIPOPROTEIN"/>
    <property type="match status" value="1"/>
</dbReference>